<protein>
    <submittedName>
        <fullName evidence="1">HAD-IA family hydrolase</fullName>
    </submittedName>
</protein>
<dbReference type="GO" id="GO:0006281">
    <property type="term" value="P:DNA repair"/>
    <property type="evidence" value="ECO:0007669"/>
    <property type="project" value="TreeGrafter"/>
</dbReference>
<dbReference type="GO" id="GO:0005829">
    <property type="term" value="C:cytosol"/>
    <property type="evidence" value="ECO:0007669"/>
    <property type="project" value="TreeGrafter"/>
</dbReference>
<dbReference type="PANTHER" id="PTHR43434:SF13">
    <property type="entry name" value="PHOSPHOGLYCOLATE PHOSPHATASE"/>
    <property type="match status" value="1"/>
</dbReference>
<reference evidence="1 2" key="1">
    <citation type="submission" date="2020-04" db="EMBL/GenBank/DDBJ databases">
        <authorList>
            <person name="Basu S."/>
            <person name="Maruthanayagam V."/>
            <person name="Chakraborty S."/>
            <person name="Pramanik A."/>
            <person name="Mukherjee J."/>
            <person name="Brink B."/>
        </authorList>
    </citation>
    <scope>NUCLEOTIDE SEQUENCE [LARGE SCALE GENOMIC DNA]</scope>
    <source>
        <strain evidence="1 2">AP17</strain>
    </source>
</reference>
<dbReference type="KEGG" id="oxy:HCG48_14895"/>
<sequence length="220" mass="24869">MLRQTILFDFDGTLADTLEAIVEITNRLSGEFGYDTIRAEEIAKLRNLTSKQIIKTSPIPISKLPFLLQMIKMELKHEIDHLKPIAGMKDVLKTLKKQGFQIGILSSNSKENVRGFVEKHRWESLFDFIYSGATIFGKNKIIKNFLRKENLSPSDIIYIGDETRDIEAARKSNIKVIAVSWGFNSREVLAQRHPDVLVDSPEQLIEAIAQLQASVTGEAV</sequence>
<dbReference type="SFLD" id="SFLDG01129">
    <property type="entry name" value="C1.5:_HAD__Beta-PGM__Phosphata"/>
    <property type="match status" value="1"/>
</dbReference>
<dbReference type="RefSeq" id="WP_168569861.1">
    <property type="nucleotide sequence ID" value="NZ_CP051167.1"/>
</dbReference>
<accession>A0A6H1U262</accession>
<evidence type="ECO:0000313" key="2">
    <source>
        <dbReference type="Proteomes" id="UP000500857"/>
    </source>
</evidence>
<dbReference type="InterPro" id="IPR006439">
    <property type="entry name" value="HAD-SF_hydro_IA"/>
</dbReference>
<evidence type="ECO:0000313" key="1">
    <source>
        <dbReference type="EMBL" id="QIZ71709.1"/>
    </source>
</evidence>
<proteinExistence type="predicted"/>
<dbReference type="SFLD" id="SFLDS00003">
    <property type="entry name" value="Haloacid_Dehalogenase"/>
    <property type="match status" value="1"/>
</dbReference>
<dbReference type="InterPro" id="IPR023214">
    <property type="entry name" value="HAD_sf"/>
</dbReference>
<name>A0A6H1U262_9CYAN</name>
<dbReference type="Gene3D" id="1.10.150.240">
    <property type="entry name" value="Putative phosphatase, domain 2"/>
    <property type="match status" value="1"/>
</dbReference>
<dbReference type="AlphaFoldDB" id="A0A6H1U262"/>
<keyword evidence="1" id="KW-0378">Hydrolase</keyword>
<dbReference type="EMBL" id="CP051167">
    <property type="protein sequence ID" value="QIZ71709.1"/>
    <property type="molecule type" value="Genomic_DNA"/>
</dbReference>
<dbReference type="PANTHER" id="PTHR43434">
    <property type="entry name" value="PHOSPHOGLYCOLATE PHOSPHATASE"/>
    <property type="match status" value="1"/>
</dbReference>
<dbReference type="GO" id="GO:0008967">
    <property type="term" value="F:phosphoglycolate phosphatase activity"/>
    <property type="evidence" value="ECO:0007669"/>
    <property type="project" value="TreeGrafter"/>
</dbReference>
<dbReference type="InterPro" id="IPR041492">
    <property type="entry name" value="HAD_2"/>
</dbReference>
<dbReference type="SUPFAM" id="SSF56784">
    <property type="entry name" value="HAD-like"/>
    <property type="match status" value="1"/>
</dbReference>
<dbReference type="InterPro" id="IPR023198">
    <property type="entry name" value="PGP-like_dom2"/>
</dbReference>
<gene>
    <name evidence="1" type="ORF">HCG48_14895</name>
</gene>
<dbReference type="NCBIfam" id="TIGR01549">
    <property type="entry name" value="HAD-SF-IA-v1"/>
    <property type="match status" value="1"/>
</dbReference>
<dbReference type="Pfam" id="PF13419">
    <property type="entry name" value="HAD_2"/>
    <property type="match status" value="1"/>
</dbReference>
<dbReference type="PRINTS" id="PR00413">
    <property type="entry name" value="HADHALOGNASE"/>
</dbReference>
<dbReference type="Gene3D" id="3.40.50.1000">
    <property type="entry name" value="HAD superfamily/HAD-like"/>
    <property type="match status" value="1"/>
</dbReference>
<dbReference type="InterPro" id="IPR050155">
    <property type="entry name" value="HAD-like_hydrolase_sf"/>
</dbReference>
<dbReference type="InterPro" id="IPR036412">
    <property type="entry name" value="HAD-like_sf"/>
</dbReference>
<dbReference type="Proteomes" id="UP000500857">
    <property type="component" value="Chromosome"/>
</dbReference>
<organism evidence="1 2">
    <name type="scientific">Oxynema aestuarii AP17</name>
    <dbReference type="NCBI Taxonomy" id="2064643"/>
    <lineage>
        <taxon>Bacteria</taxon>
        <taxon>Bacillati</taxon>
        <taxon>Cyanobacteriota</taxon>
        <taxon>Cyanophyceae</taxon>
        <taxon>Oscillatoriophycideae</taxon>
        <taxon>Oscillatoriales</taxon>
        <taxon>Oscillatoriaceae</taxon>
        <taxon>Oxynema</taxon>
        <taxon>Oxynema aestuarii</taxon>
    </lineage>
</organism>
<keyword evidence="2" id="KW-1185">Reference proteome</keyword>